<evidence type="ECO:0000259" key="1">
    <source>
        <dbReference type="Pfam" id="PF06605"/>
    </source>
</evidence>
<name>A0A5R9B8C4_STAXY</name>
<sequence length="515" mass="59453">MYQIIVQDRKGTQGEILTDFDRSSFKYEYEKNNERSITFTAYKTNVNTDVFNMLQNEAIVIWKGQQYVIKQTSIKSDNLMLTVEVIAKHIFMEFQNHYILKDLENEEMNSEENDEEKPSYTLEEYIRFGFNDNVLGFTYEIIGEFKNRVVIDELGNQNGMEYLTNGAELFDYIYFADNKKIYIYSPDKFYKMSDEVIRYKYNTDEVSATITTTDLKTYIRGYGKKKTSKETKNYSPIKTPQMTFNGNFIKKGTWRTENVGDSFEIDFQCKWGNETLVYNMKKGSVGGVLAIYVDGDWVGNFETFARTATTERIVLRKNLIKGEHTFKAIFRGAIPGMNYKKNIPTGYVGTEKQNILNLTAVLKGEDLYYYNSEYKSPNYSIFGHAEAPTIFDDNVLDKTELTGKLKAEIQDEPTVELSTNYLGFEQIHENNIVHFIHEPLGFNTDLKVVKITEPHPLVNEPIDVEFSNAKQDIISIQQKINKRIKQINKPSKLTISNASSIGLDYDIVGSVTVDE</sequence>
<evidence type="ECO:0000313" key="4">
    <source>
        <dbReference type="Proteomes" id="UP000307747"/>
    </source>
</evidence>
<feature type="domain" description="Tail spike" evidence="1">
    <location>
        <begin position="106"/>
        <end position="480"/>
    </location>
</feature>
<dbReference type="OrthoDB" id="2404328at2"/>
<gene>
    <name evidence="3" type="ORF">FEZ53_06305</name>
</gene>
<dbReference type="InterPro" id="IPR010572">
    <property type="entry name" value="Tail_dom"/>
</dbReference>
<organism evidence="3 4">
    <name type="scientific">Staphylococcus xylosus</name>
    <dbReference type="NCBI Taxonomy" id="1288"/>
    <lineage>
        <taxon>Bacteria</taxon>
        <taxon>Bacillati</taxon>
        <taxon>Bacillota</taxon>
        <taxon>Bacilli</taxon>
        <taxon>Bacillales</taxon>
        <taxon>Staphylococcaceae</taxon>
        <taxon>Staphylococcus</taxon>
    </lineage>
</organism>
<dbReference type="AlphaFoldDB" id="A0A5R9B8C4"/>
<evidence type="ECO:0000259" key="2">
    <source>
        <dbReference type="Pfam" id="PF18994"/>
    </source>
</evidence>
<dbReference type="Pfam" id="PF06605">
    <property type="entry name" value="Prophage_tail"/>
    <property type="match status" value="1"/>
</dbReference>
<comment type="caution">
    <text evidence="3">The sequence shown here is derived from an EMBL/GenBank/DDBJ whole genome shotgun (WGS) entry which is preliminary data.</text>
</comment>
<accession>A0A5R9B8C4</accession>
<protein>
    <submittedName>
        <fullName evidence="3">Peptidase</fullName>
    </submittedName>
</protein>
<dbReference type="Proteomes" id="UP000307747">
    <property type="component" value="Unassembled WGS sequence"/>
</dbReference>
<dbReference type="Pfam" id="PF18994">
    <property type="entry name" value="Prophage_tailD1"/>
    <property type="match status" value="1"/>
</dbReference>
<feature type="domain" description="Prophage endopeptidase tail N-terminal" evidence="2">
    <location>
        <begin position="4"/>
        <end position="89"/>
    </location>
</feature>
<dbReference type="RefSeq" id="WP_138405833.1">
    <property type="nucleotide sequence ID" value="NZ_VBTJ01000001.1"/>
</dbReference>
<reference evidence="3 4" key="1">
    <citation type="submission" date="2019-05" db="EMBL/GenBank/DDBJ databases">
        <title>The metagenome of a microbial culture collection derived from dairy environment covers the genomic content of the human microbiome.</title>
        <authorList>
            <person name="Roder T."/>
            <person name="Wuthrich D."/>
            <person name="Sattari Z."/>
            <person name="Von Ah U."/>
            <person name="Bar C."/>
            <person name="Ronchi F."/>
            <person name="Macpherson A.J."/>
            <person name="Ganal-Vonarburg S.C."/>
            <person name="Bruggmann R."/>
            <person name="Vergeres G."/>
        </authorList>
    </citation>
    <scope>NUCLEOTIDE SEQUENCE [LARGE SCALE GENOMIC DNA]</scope>
    <source>
        <strain evidence="3 4">FAM 20833</strain>
    </source>
</reference>
<dbReference type="InterPro" id="IPR044051">
    <property type="entry name" value="Prophage_tail_N"/>
</dbReference>
<evidence type="ECO:0000313" key="3">
    <source>
        <dbReference type="EMBL" id="TLP91895.1"/>
    </source>
</evidence>
<dbReference type="Gene3D" id="6.20.110.10">
    <property type="match status" value="1"/>
</dbReference>
<dbReference type="EMBL" id="VBTJ01000001">
    <property type="protein sequence ID" value="TLP91895.1"/>
    <property type="molecule type" value="Genomic_DNA"/>
</dbReference>
<proteinExistence type="predicted"/>
<dbReference type="Gene3D" id="3.55.50.40">
    <property type="match status" value="1"/>
</dbReference>